<keyword evidence="2" id="KW-0472">Membrane</keyword>
<dbReference type="EMBL" id="CAUYUJ010017730">
    <property type="protein sequence ID" value="CAK0877383.1"/>
    <property type="molecule type" value="Genomic_DNA"/>
</dbReference>
<keyword evidence="4" id="KW-1185">Reference proteome</keyword>
<feature type="compositionally biased region" description="Basic and acidic residues" evidence="1">
    <location>
        <begin position="1"/>
        <end position="11"/>
    </location>
</feature>
<organism evidence="3 4">
    <name type="scientific">Prorocentrum cordatum</name>
    <dbReference type="NCBI Taxonomy" id="2364126"/>
    <lineage>
        <taxon>Eukaryota</taxon>
        <taxon>Sar</taxon>
        <taxon>Alveolata</taxon>
        <taxon>Dinophyceae</taxon>
        <taxon>Prorocentrales</taxon>
        <taxon>Prorocentraceae</taxon>
        <taxon>Prorocentrum</taxon>
    </lineage>
</organism>
<evidence type="ECO:0000256" key="2">
    <source>
        <dbReference type="SAM" id="Phobius"/>
    </source>
</evidence>
<sequence>MGDTADQRHETSSMPPPPLAGVTLAGGRRRLGAQTQHTPATCIIAILLLYALTYTPYLIFYVLPAPARGRGGASPLGAMAAARLLALAAACGCAARALEVRHEPAPPGAAAGPVRHDGQRLGGASSVCGAHRGGLRLADCRVCRLAPGQRRQPPAQRRGAQASPPSRRSSPSPRSSRSS</sequence>
<comment type="caution">
    <text evidence="3">The sequence shown here is derived from an EMBL/GenBank/DDBJ whole genome shotgun (WGS) entry which is preliminary data.</text>
</comment>
<feature type="region of interest" description="Disordered" evidence="1">
    <location>
        <begin position="148"/>
        <end position="179"/>
    </location>
</feature>
<feature type="transmembrane region" description="Helical" evidence="2">
    <location>
        <begin position="38"/>
        <end position="63"/>
    </location>
</feature>
<feature type="region of interest" description="Disordered" evidence="1">
    <location>
        <begin position="1"/>
        <end position="21"/>
    </location>
</feature>
<evidence type="ECO:0000313" key="3">
    <source>
        <dbReference type="EMBL" id="CAK0877383.1"/>
    </source>
</evidence>
<keyword evidence="2" id="KW-0812">Transmembrane</keyword>
<name>A0ABN9VV16_9DINO</name>
<reference evidence="3" key="1">
    <citation type="submission" date="2023-10" db="EMBL/GenBank/DDBJ databases">
        <authorList>
            <person name="Chen Y."/>
            <person name="Shah S."/>
            <person name="Dougan E. K."/>
            <person name="Thang M."/>
            <person name="Chan C."/>
        </authorList>
    </citation>
    <scope>NUCLEOTIDE SEQUENCE [LARGE SCALE GENOMIC DNA]</scope>
</reference>
<evidence type="ECO:0000313" key="4">
    <source>
        <dbReference type="Proteomes" id="UP001189429"/>
    </source>
</evidence>
<dbReference type="Proteomes" id="UP001189429">
    <property type="component" value="Unassembled WGS sequence"/>
</dbReference>
<evidence type="ECO:0000256" key="1">
    <source>
        <dbReference type="SAM" id="MobiDB-lite"/>
    </source>
</evidence>
<proteinExistence type="predicted"/>
<protein>
    <submittedName>
        <fullName evidence="3">Uncharacterized protein</fullName>
    </submittedName>
</protein>
<keyword evidence="2" id="KW-1133">Transmembrane helix</keyword>
<gene>
    <name evidence="3" type="ORF">PCOR1329_LOCUS61465</name>
</gene>
<accession>A0ABN9VV16</accession>